<evidence type="ECO:0000313" key="2">
    <source>
        <dbReference type="EMBL" id="HGT83227.1"/>
    </source>
</evidence>
<dbReference type="AlphaFoldDB" id="A0A7J3M2P8"/>
<keyword evidence="1" id="KW-0472">Membrane</keyword>
<comment type="caution">
    <text evidence="2">The sequence shown here is derived from an EMBL/GenBank/DDBJ whole genome shotgun (WGS) entry which is preliminary data.</text>
</comment>
<keyword evidence="1" id="KW-1133">Transmembrane helix</keyword>
<evidence type="ECO:0000256" key="1">
    <source>
        <dbReference type="SAM" id="Phobius"/>
    </source>
</evidence>
<feature type="transmembrane region" description="Helical" evidence="1">
    <location>
        <begin position="6"/>
        <end position="27"/>
    </location>
</feature>
<name>A0A7J3M2P8_ARCFL</name>
<proteinExistence type="predicted"/>
<organism evidence="2">
    <name type="scientific">Archaeoglobus fulgidus</name>
    <dbReference type="NCBI Taxonomy" id="2234"/>
    <lineage>
        <taxon>Archaea</taxon>
        <taxon>Methanobacteriati</taxon>
        <taxon>Methanobacteriota</taxon>
        <taxon>Archaeoglobi</taxon>
        <taxon>Archaeoglobales</taxon>
        <taxon>Archaeoglobaceae</taxon>
        <taxon>Archaeoglobus</taxon>
    </lineage>
</organism>
<gene>
    <name evidence="2" type="ORF">ENT52_05820</name>
</gene>
<accession>A0A7J3M2P8</accession>
<dbReference type="EMBL" id="DSYZ01000110">
    <property type="protein sequence ID" value="HGT83227.1"/>
    <property type="molecule type" value="Genomic_DNA"/>
</dbReference>
<reference evidence="2" key="1">
    <citation type="journal article" date="2020" name="mSystems">
        <title>Genome- and Community-Level Interaction Insights into Carbon Utilization and Element Cycling Functions of Hydrothermarchaeota in Hydrothermal Sediment.</title>
        <authorList>
            <person name="Zhou Z."/>
            <person name="Liu Y."/>
            <person name="Xu W."/>
            <person name="Pan J."/>
            <person name="Luo Z.H."/>
            <person name="Li M."/>
        </authorList>
    </citation>
    <scope>NUCLEOTIDE SEQUENCE [LARGE SCALE GENOMIC DNA]</scope>
    <source>
        <strain evidence="2">SpSt-587</strain>
    </source>
</reference>
<feature type="transmembrane region" description="Helical" evidence="1">
    <location>
        <begin position="34"/>
        <end position="58"/>
    </location>
</feature>
<sequence length="85" mass="9542">MKEMIFLLTTILLLLGGSFIILLYNTYLKTRQKFLLILSFGFFLLVVGGSLPVLTFALSLSKELYVLGTILQIFGISAIFYATVR</sequence>
<feature type="transmembrane region" description="Helical" evidence="1">
    <location>
        <begin position="64"/>
        <end position="84"/>
    </location>
</feature>
<keyword evidence="1" id="KW-0812">Transmembrane</keyword>
<protein>
    <submittedName>
        <fullName evidence="2">Uncharacterized protein</fullName>
    </submittedName>
</protein>